<sequence length="104" mass="11816">MVDSMSQKVRDPSGVSYVLDAIYKRQQKIEAENWVTTDMIELLKRKLNIASAPFLSSAEYKLVGSAAEKLVVSSKDDKDILLVLGPPYTPEYFKVNYFLLHVFI</sequence>
<protein>
    <submittedName>
        <fullName evidence="1">Uncharacterized protein</fullName>
    </submittedName>
</protein>
<evidence type="ECO:0000313" key="1">
    <source>
        <dbReference type="EMBL" id="MPC46194.1"/>
    </source>
</evidence>
<reference evidence="1 2" key="1">
    <citation type="submission" date="2019-05" db="EMBL/GenBank/DDBJ databases">
        <title>Another draft genome of Portunus trituberculatus and its Hox gene families provides insights of decapod evolution.</title>
        <authorList>
            <person name="Jeong J.-H."/>
            <person name="Song I."/>
            <person name="Kim S."/>
            <person name="Choi T."/>
            <person name="Kim D."/>
            <person name="Ryu S."/>
            <person name="Kim W."/>
        </authorList>
    </citation>
    <scope>NUCLEOTIDE SEQUENCE [LARGE SCALE GENOMIC DNA]</scope>
    <source>
        <tissue evidence="1">Muscle</tissue>
    </source>
</reference>
<dbReference type="OrthoDB" id="6336719at2759"/>
<dbReference type="Proteomes" id="UP000324222">
    <property type="component" value="Unassembled WGS sequence"/>
</dbReference>
<evidence type="ECO:0000313" key="2">
    <source>
        <dbReference type="Proteomes" id="UP000324222"/>
    </source>
</evidence>
<gene>
    <name evidence="1" type="ORF">E2C01_039907</name>
</gene>
<comment type="caution">
    <text evidence="1">The sequence shown here is derived from an EMBL/GenBank/DDBJ whole genome shotgun (WGS) entry which is preliminary data.</text>
</comment>
<dbReference type="EMBL" id="VSRR010007089">
    <property type="protein sequence ID" value="MPC46194.1"/>
    <property type="molecule type" value="Genomic_DNA"/>
</dbReference>
<accession>A0A5B7FPA6</accession>
<organism evidence="1 2">
    <name type="scientific">Portunus trituberculatus</name>
    <name type="common">Swimming crab</name>
    <name type="synonym">Neptunus trituberculatus</name>
    <dbReference type="NCBI Taxonomy" id="210409"/>
    <lineage>
        <taxon>Eukaryota</taxon>
        <taxon>Metazoa</taxon>
        <taxon>Ecdysozoa</taxon>
        <taxon>Arthropoda</taxon>
        <taxon>Crustacea</taxon>
        <taxon>Multicrustacea</taxon>
        <taxon>Malacostraca</taxon>
        <taxon>Eumalacostraca</taxon>
        <taxon>Eucarida</taxon>
        <taxon>Decapoda</taxon>
        <taxon>Pleocyemata</taxon>
        <taxon>Brachyura</taxon>
        <taxon>Eubrachyura</taxon>
        <taxon>Portunoidea</taxon>
        <taxon>Portunidae</taxon>
        <taxon>Portuninae</taxon>
        <taxon>Portunus</taxon>
    </lineage>
</organism>
<dbReference type="AlphaFoldDB" id="A0A5B7FPA6"/>
<proteinExistence type="predicted"/>
<keyword evidence="2" id="KW-1185">Reference proteome</keyword>
<name>A0A5B7FPA6_PORTR</name>